<organism evidence="3 4">
    <name type="scientific">Corynebacterium suicordis DSM 45110</name>
    <dbReference type="NCBI Taxonomy" id="1121369"/>
    <lineage>
        <taxon>Bacteria</taxon>
        <taxon>Bacillati</taxon>
        <taxon>Actinomycetota</taxon>
        <taxon>Actinomycetes</taxon>
        <taxon>Mycobacteriales</taxon>
        <taxon>Corynebacteriaceae</taxon>
        <taxon>Corynebacterium</taxon>
    </lineage>
</organism>
<feature type="region of interest" description="Disordered" evidence="1">
    <location>
        <begin position="1"/>
        <end position="37"/>
    </location>
</feature>
<evidence type="ECO:0000256" key="2">
    <source>
        <dbReference type="SAM" id="Phobius"/>
    </source>
</evidence>
<protein>
    <recommendedName>
        <fullName evidence="5">Cell division protein FtsL</fullName>
    </recommendedName>
</protein>
<name>A0ABR9ZMH4_9CORY</name>
<proteinExistence type="predicted"/>
<dbReference type="RefSeq" id="WP_194556709.1">
    <property type="nucleotide sequence ID" value="NZ_JADKMY010000002.1"/>
</dbReference>
<comment type="caution">
    <text evidence="3">The sequence shown here is derived from an EMBL/GenBank/DDBJ whole genome shotgun (WGS) entry which is preliminary data.</text>
</comment>
<keyword evidence="2" id="KW-0812">Transmembrane</keyword>
<keyword evidence="4" id="KW-1185">Reference proteome</keyword>
<feature type="compositionally biased region" description="Polar residues" evidence="1">
    <location>
        <begin position="158"/>
        <end position="176"/>
    </location>
</feature>
<evidence type="ECO:0000313" key="3">
    <source>
        <dbReference type="EMBL" id="MBF4553812.1"/>
    </source>
</evidence>
<evidence type="ECO:0008006" key="5">
    <source>
        <dbReference type="Google" id="ProtNLM"/>
    </source>
</evidence>
<feature type="compositionally biased region" description="Low complexity" evidence="1">
    <location>
        <begin position="209"/>
        <end position="245"/>
    </location>
</feature>
<gene>
    <name evidence="3" type="ORF">IRY30_06930</name>
</gene>
<evidence type="ECO:0000313" key="4">
    <source>
        <dbReference type="Proteomes" id="UP000635902"/>
    </source>
</evidence>
<dbReference type="Proteomes" id="UP000635902">
    <property type="component" value="Unassembled WGS sequence"/>
</dbReference>
<dbReference type="EMBL" id="JADKMY010000002">
    <property type="protein sequence ID" value="MBF4553812.1"/>
    <property type="molecule type" value="Genomic_DNA"/>
</dbReference>
<keyword evidence="2" id="KW-1133">Transmembrane helix</keyword>
<evidence type="ECO:0000256" key="1">
    <source>
        <dbReference type="SAM" id="MobiDB-lite"/>
    </source>
</evidence>
<keyword evidence="2" id="KW-0472">Membrane</keyword>
<feature type="region of interest" description="Disordered" evidence="1">
    <location>
        <begin position="141"/>
        <end position="245"/>
    </location>
</feature>
<feature type="transmembrane region" description="Helical" evidence="2">
    <location>
        <begin position="52"/>
        <end position="74"/>
    </location>
</feature>
<feature type="compositionally biased region" description="Low complexity" evidence="1">
    <location>
        <begin position="180"/>
        <end position="196"/>
    </location>
</feature>
<reference evidence="3 4" key="1">
    <citation type="submission" date="2020-10" db="EMBL/GenBank/DDBJ databases">
        <title>Novel species in genus Corynebacterium.</title>
        <authorList>
            <person name="Zhang G."/>
        </authorList>
    </citation>
    <scope>NUCLEOTIDE SEQUENCE [LARGE SCALE GENOMIC DNA]</scope>
    <source>
        <strain evidence="3 4">DSM 45110</strain>
    </source>
</reference>
<sequence length="245" mass="24761">MSARVAGGTARPVSTVETPASPRTLRRTRRLGSQQQVSVRGRRIAPVKSQSALKNWAVAAVAAFLVGIGFTQYLSGVTTEQSFQIAESKEQSTALSDQLESLERDVAVAQSGGNIAAEAAKLGMVAPQQPGILSVEGDKVEERREMAGDSNRPVVDVNGNQRQPGATSDPNKTNNVPGLAPQSAAGAAAQNNSTGAVPYSDQQSGNSGNAGNAAPNVGNTPAAPAAPAAPAPAANPAAAPVAPPN</sequence>
<accession>A0ABR9ZMH4</accession>